<accession>A0ABQ5V996</accession>
<organism evidence="2 3">
    <name type="scientific">Algimonas ampicilliniresistens</name>
    <dbReference type="NCBI Taxonomy" id="1298735"/>
    <lineage>
        <taxon>Bacteria</taxon>
        <taxon>Pseudomonadati</taxon>
        <taxon>Pseudomonadota</taxon>
        <taxon>Alphaproteobacteria</taxon>
        <taxon>Maricaulales</taxon>
        <taxon>Robiginitomaculaceae</taxon>
        <taxon>Algimonas</taxon>
    </lineage>
</organism>
<gene>
    <name evidence="2" type="ORF">GCM10007853_19680</name>
</gene>
<feature type="compositionally biased region" description="Low complexity" evidence="1">
    <location>
        <begin position="86"/>
        <end position="105"/>
    </location>
</feature>
<feature type="region of interest" description="Disordered" evidence="1">
    <location>
        <begin position="56"/>
        <end position="105"/>
    </location>
</feature>
<reference evidence="2" key="2">
    <citation type="submission" date="2023-01" db="EMBL/GenBank/DDBJ databases">
        <title>Draft genome sequence of Algimonas ampicilliniresistens strain NBRC 108219.</title>
        <authorList>
            <person name="Sun Q."/>
            <person name="Mori K."/>
        </authorList>
    </citation>
    <scope>NUCLEOTIDE SEQUENCE</scope>
    <source>
        <strain evidence="2">NBRC 108219</strain>
    </source>
</reference>
<feature type="region of interest" description="Disordered" evidence="1">
    <location>
        <begin position="1"/>
        <end position="35"/>
    </location>
</feature>
<proteinExistence type="predicted"/>
<evidence type="ECO:0000313" key="3">
    <source>
        <dbReference type="Proteomes" id="UP001161391"/>
    </source>
</evidence>
<feature type="compositionally biased region" description="Polar residues" evidence="1">
    <location>
        <begin position="1"/>
        <end position="13"/>
    </location>
</feature>
<name>A0ABQ5V996_9PROT</name>
<sequence length="144" mass="14723">MGGSGRTSDNANTDDNELHPNDRRSGAPWSADNDTFDSASARAVIQSRAGTLAKCDGKADGACSACSKPSAKPNPNAISGSGSGSGPSSITDPNANTRANPNNTAGINRCAVTNIYVWCARLRSTGPNNIAHLSKFKSVDSGVK</sequence>
<comment type="caution">
    <text evidence="2">The sequence shown here is derived from an EMBL/GenBank/DDBJ whole genome shotgun (WGS) entry which is preliminary data.</text>
</comment>
<protein>
    <submittedName>
        <fullName evidence="2">Uncharacterized protein</fullName>
    </submittedName>
</protein>
<dbReference type="EMBL" id="BSNK01000002">
    <property type="protein sequence ID" value="GLQ24094.1"/>
    <property type="molecule type" value="Genomic_DNA"/>
</dbReference>
<evidence type="ECO:0000313" key="2">
    <source>
        <dbReference type="EMBL" id="GLQ24094.1"/>
    </source>
</evidence>
<evidence type="ECO:0000256" key="1">
    <source>
        <dbReference type="SAM" id="MobiDB-lite"/>
    </source>
</evidence>
<dbReference type="Proteomes" id="UP001161391">
    <property type="component" value="Unassembled WGS sequence"/>
</dbReference>
<keyword evidence="3" id="KW-1185">Reference proteome</keyword>
<feature type="compositionally biased region" description="Basic and acidic residues" evidence="1">
    <location>
        <begin position="16"/>
        <end position="25"/>
    </location>
</feature>
<reference evidence="2" key="1">
    <citation type="journal article" date="2014" name="Int. J. Syst. Evol. Microbiol.">
        <title>Complete genome of a new Firmicutes species belonging to the dominant human colonic microbiota ('Ruminococcus bicirculans') reveals two chromosomes and a selective capacity to utilize plant glucans.</title>
        <authorList>
            <consortium name="NISC Comparative Sequencing Program"/>
            <person name="Wegmann U."/>
            <person name="Louis P."/>
            <person name="Goesmann A."/>
            <person name="Henrissat B."/>
            <person name="Duncan S.H."/>
            <person name="Flint H.J."/>
        </authorList>
    </citation>
    <scope>NUCLEOTIDE SEQUENCE</scope>
    <source>
        <strain evidence="2">NBRC 108219</strain>
    </source>
</reference>